<feature type="transmembrane region" description="Helical" evidence="1">
    <location>
        <begin position="85"/>
        <end position="109"/>
    </location>
</feature>
<dbReference type="Proteomes" id="UP000431269">
    <property type="component" value="Chromosome"/>
</dbReference>
<gene>
    <name evidence="2" type="ORF">DSM104635_02763</name>
</gene>
<feature type="transmembrane region" description="Helical" evidence="1">
    <location>
        <begin position="12"/>
        <end position="32"/>
    </location>
</feature>
<protein>
    <submittedName>
        <fullName evidence="2">Uncharacterized protein</fullName>
    </submittedName>
</protein>
<sequence>MSALQSLRQWLATSTVAHVGFGFLAMGAWAVFANRDHSLPQMLLAGLVQGTISGLLTLFLKKGLERMNAMFFRAPQSDERQGRAIAALIVPPAITATAILAILVTAHTLAGTPEIFATIAVPFTVSTSYAIIYNLGLWRRAHGR</sequence>
<organism evidence="2 3">
    <name type="scientific">Terricaulis silvestris</name>
    <dbReference type="NCBI Taxonomy" id="2686094"/>
    <lineage>
        <taxon>Bacteria</taxon>
        <taxon>Pseudomonadati</taxon>
        <taxon>Pseudomonadota</taxon>
        <taxon>Alphaproteobacteria</taxon>
        <taxon>Caulobacterales</taxon>
        <taxon>Caulobacteraceae</taxon>
        <taxon>Terricaulis</taxon>
    </lineage>
</organism>
<evidence type="ECO:0000313" key="2">
    <source>
        <dbReference type="EMBL" id="QGZ95908.1"/>
    </source>
</evidence>
<keyword evidence="1" id="KW-0812">Transmembrane</keyword>
<dbReference type="EMBL" id="CP047045">
    <property type="protein sequence ID" value="QGZ95908.1"/>
    <property type="molecule type" value="Genomic_DNA"/>
</dbReference>
<keyword evidence="1" id="KW-0472">Membrane</keyword>
<dbReference type="KEGG" id="tsv:DSM104635_02763"/>
<reference evidence="3" key="1">
    <citation type="submission" date="2019-12" db="EMBL/GenBank/DDBJ databases">
        <title>Complete genome of Terracaulis silvestris 0127_4.</title>
        <authorList>
            <person name="Vieira S."/>
            <person name="Riedel T."/>
            <person name="Sproer C."/>
            <person name="Pascual J."/>
            <person name="Boedeker C."/>
            <person name="Overmann J."/>
        </authorList>
    </citation>
    <scope>NUCLEOTIDE SEQUENCE [LARGE SCALE GENOMIC DNA]</scope>
    <source>
        <strain evidence="3">0127_4</strain>
    </source>
</reference>
<dbReference type="RefSeq" id="WP_158766732.1">
    <property type="nucleotide sequence ID" value="NZ_CP047045.1"/>
</dbReference>
<proteinExistence type="predicted"/>
<dbReference type="AlphaFoldDB" id="A0A6I6MR39"/>
<feature type="transmembrane region" description="Helical" evidence="1">
    <location>
        <begin position="44"/>
        <end position="64"/>
    </location>
</feature>
<evidence type="ECO:0000256" key="1">
    <source>
        <dbReference type="SAM" id="Phobius"/>
    </source>
</evidence>
<accession>A0A6I6MR39</accession>
<keyword evidence="3" id="KW-1185">Reference proteome</keyword>
<keyword evidence="1" id="KW-1133">Transmembrane helix</keyword>
<evidence type="ECO:0000313" key="3">
    <source>
        <dbReference type="Proteomes" id="UP000431269"/>
    </source>
</evidence>
<feature type="transmembrane region" description="Helical" evidence="1">
    <location>
        <begin position="115"/>
        <end position="138"/>
    </location>
</feature>
<name>A0A6I6MR39_9CAUL</name>